<organism evidence="1 2">
    <name type="scientific">Diphasiastrum complanatum</name>
    <name type="common">Issler's clubmoss</name>
    <name type="synonym">Lycopodium complanatum</name>
    <dbReference type="NCBI Taxonomy" id="34168"/>
    <lineage>
        <taxon>Eukaryota</taxon>
        <taxon>Viridiplantae</taxon>
        <taxon>Streptophyta</taxon>
        <taxon>Embryophyta</taxon>
        <taxon>Tracheophyta</taxon>
        <taxon>Lycopodiopsida</taxon>
        <taxon>Lycopodiales</taxon>
        <taxon>Lycopodiaceae</taxon>
        <taxon>Lycopodioideae</taxon>
        <taxon>Diphasiastrum</taxon>
    </lineage>
</organism>
<name>A0ACC2AWL9_DIPCM</name>
<evidence type="ECO:0000313" key="1">
    <source>
        <dbReference type="EMBL" id="KAJ7521924.1"/>
    </source>
</evidence>
<proteinExistence type="predicted"/>
<dbReference type="Proteomes" id="UP001162992">
    <property type="component" value="Chromosome 19"/>
</dbReference>
<protein>
    <submittedName>
        <fullName evidence="1">Uncharacterized protein</fullName>
    </submittedName>
</protein>
<reference evidence="2" key="1">
    <citation type="journal article" date="2024" name="Proc. Natl. Acad. Sci. U.S.A.">
        <title>Extraordinary preservation of gene collinearity over three hundred million years revealed in homosporous lycophytes.</title>
        <authorList>
            <person name="Li C."/>
            <person name="Wickell D."/>
            <person name="Kuo L.Y."/>
            <person name="Chen X."/>
            <person name="Nie B."/>
            <person name="Liao X."/>
            <person name="Peng D."/>
            <person name="Ji J."/>
            <person name="Jenkins J."/>
            <person name="Williams M."/>
            <person name="Shu S."/>
            <person name="Plott C."/>
            <person name="Barry K."/>
            <person name="Rajasekar S."/>
            <person name="Grimwood J."/>
            <person name="Han X."/>
            <person name="Sun S."/>
            <person name="Hou Z."/>
            <person name="He W."/>
            <person name="Dai G."/>
            <person name="Sun C."/>
            <person name="Schmutz J."/>
            <person name="Leebens-Mack J.H."/>
            <person name="Li F.W."/>
            <person name="Wang L."/>
        </authorList>
    </citation>
    <scope>NUCLEOTIDE SEQUENCE [LARGE SCALE GENOMIC DNA]</scope>
    <source>
        <strain evidence="2">cv. PW_Plant_1</strain>
    </source>
</reference>
<keyword evidence="2" id="KW-1185">Reference proteome</keyword>
<accession>A0ACC2AWL9</accession>
<dbReference type="EMBL" id="CM055110">
    <property type="protein sequence ID" value="KAJ7521924.1"/>
    <property type="molecule type" value="Genomic_DNA"/>
</dbReference>
<evidence type="ECO:0000313" key="2">
    <source>
        <dbReference type="Proteomes" id="UP001162992"/>
    </source>
</evidence>
<sequence length="394" mass="43908">MSTGSEMRNACIVFKMVFTCCEPFGRYMHMTTTIGNCQDPMLWCKDLMPHALGNFSIAVVQANSQMEDHSQVESGSYGTFVGIYDGHGGPEAANFVNDHLFKYVLHLAEEQGEMSTDVLRKAFKATERAFSDVVDTLWHTMPRIVAVGSCCLTGMISGRNLYIANAGDSRAVLGTSTQTGSIIAHQLSAEHNANFEDVRRELKDLHPDDSNIVTRKDGSWRVKGIIQVSRSIGDIYLKRPEFFREHPLSWLPLQEPLKRPVLTAEPSIAVHMLQPQDKFLIFASDGLWDNLSNQEAVGIVHKYPRAGIAKRLIKLALQLAVKKRELRYSDLIKLEPGIRRHFHDDISVVVLYLDTDSISKGISPDFIPMSVKGGIDNLERPCGSLAFDAANAYP</sequence>
<comment type="caution">
    <text evidence="1">The sequence shown here is derived from an EMBL/GenBank/DDBJ whole genome shotgun (WGS) entry which is preliminary data.</text>
</comment>
<gene>
    <name evidence="1" type="ORF">O6H91_19G075000</name>
</gene>